<keyword evidence="1" id="KW-0156">Chromatin regulator</keyword>
<protein>
    <submittedName>
        <fullName evidence="2">Uncharacterized protein</fullName>
    </submittedName>
</protein>
<comment type="caution">
    <text evidence="2">The sequence shown here is derived from an EMBL/GenBank/DDBJ whole genome shotgun (WGS) entry which is preliminary data.</text>
</comment>
<reference evidence="2 3" key="1">
    <citation type="journal article" date="2021" name="Comput. Struct. Biotechnol. J.">
        <title>De novo genome assembly of the potent medicinal plant Rehmannia glutinosa using nanopore technology.</title>
        <authorList>
            <person name="Ma L."/>
            <person name="Dong C."/>
            <person name="Song C."/>
            <person name="Wang X."/>
            <person name="Zheng X."/>
            <person name="Niu Y."/>
            <person name="Chen S."/>
            <person name="Feng W."/>
        </authorList>
    </citation>
    <scope>NUCLEOTIDE SEQUENCE [LARGE SCALE GENOMIC DNA]</scope>
    <source>
        <strain evidence="2">DH-2019</strain>
    </source>
</reference>
<dbReference type="InterPro" id="IPR037138">
    <property type="entry name" value="His_deacetylse_dom_sf"/>
</dbReference>
<dbReference type="EMBL" id="JABTTQ020000012">
    <property type="protein sequence ID" value="KAK6144767.1"/>
    <property type="molecule type" value="Genomic_DNA"/>
</dbReference>
<evidence type="ECO:0000313" key="3">
    <source>
        <dbReference type="Proteomes" id="UP001318860"/>
    </source>
</evidence>
<proteinExistence type="predicted"/>
<accession>A0ABR0WAW6</accession>
<name>A0ABR0WAW6_REHGL</name>
<sequence length="423" mass="47366">MPSGSNPDINATEANPAIGFNITPNTTISADLASLICQSYRQSIPVCLYANQAALNMVEITPDNLQMLTVDSILGGSNNFSLASVLPTLMQQVQNQPIINPPSMSRGGGISRLEMFDVDLGTGPESMRKETQKLMSARFRNNRARMHSFYKKHAHLPWDDRLKLMPEKLCDSQENWGYLCRLFETDEFKCIGRNRIHIYVALVKAKEAEDSQLALVHTKEHIDLIKSISSKDFKTMINCAKKFDSLYFNKGSSKAEALNQKCVAEMLFAVKDNWRGIFLSNLAKPINILAFKTKKNLTIDWRLGSYHDMVQLRDEIRESECQTDIHGMTNHLLDDIEIADRVCDQILGTSPGGYIHGLGNGPKFSSTFAEELVRTRIKLQTLESKLETMLQVFESVAPGVMKSFFQQHPSSSAPPPPTSNSES</sequence>
<organism evidence="2 3">
    <name type="scientific">Rehmannia glutinosa</name>
    <name type="common">Chinese foxglove</name>
    <dbReference type="NCBI Taxonomy" id="99300"/>
    <lineage>
        <taxon>Eukaryota</taxon>
        <taxon>Viridiplantae</taxon>
        <taxon>Streptophyta</taxon>
        <taxon>Embryophyta</taxon>
        <taxon>Tracheophyta</taxon>
        <taxon>Spermatophyta</taxon>
        <taxon>Magnoliopsida</taxon>
        <taxon>eudicotyledons</taxon>
        <taxon>Gunneridae</taxon>
        <taxon>Pentapetalae</taxon>
        <taxon>asterids</taxon>
        <taxon>lamiids</taxon>
        <taxon>Lamiales</taxon>
        <taxon>Orobanchaceae</taxon>
        <taxon>Rehmannieae</taxon>
        <taxon>Rehmannia</taxon>
    </lineage>
</organism>
<dbReference type="Gene3D" id="3.40.800.20">
    <property type="entry name" value="Histone deacetylase domain"/>
    <property type="match status" value="1"/>
</dbReference>
<evidence type="ECO:0000313" key="2">
    <source>
        <dbReference type="EMBL" id="KAK6144767.1"/>
    </source>
</evidence>
<keyword evidence="3" id="KW-1185">Reference proteome</keyword>
<dbReference type="Proteomes" id="UP001318860">
    <property type="component" value="Unassembled WGS sequence"/>
</dbReference>
<evidence type="ECO:0000256" key="1">
    <source>
        <dbReference type="ARBA" id="ARBA00022853"/>
    </source>
</evidence>
<gene>
    <name evidence="2" type="ORF">DH2020_021587</name>
</gene>